<evidence type="ECO:0000256" key="2">
    <source>
        <dbReference type="ARBA" id="ARBA00023157"/>
    </source>
</evidence>
<dbReference type="SMART" id="SM00329">
    <property type="entry name" value="BPI2"/>
    <property type="match status" value="1"/>
</dbReference>
<dbReference type="Pfam" id="PF02886">
    <property type="entry name" value="LBP_BPI_CETP_C"/>
    <property type="match status" value="1"/>
</dbReference>
<name>A0A0N5AIX7_9BILA</name>
<dbReference type="AlphaFoldDB" id="A0A0N5AIX7"/>
<dbReference type="Proteomes" id="UP000046393">
    <property type="component" value="Unplaced"/>
</dbReference>
<dbReference type="Pfam" id="PF01273">
    <property type="entry name" value="LBP_BPI_CETP"/>
    <property type="match status" value="1"/>
</dbReference>
<evidence type="ECO:0000256" key="1">
    <source>
        <dbReference type="ARBA" id="ARBA00007292"/>
    </source>
</evidence>
<dbReference type="InterPro" id="IPR017943">
    <property type="entry name" value="Bactericidal_perm-incr_a/b_dom"/>
</dbReference>
<proteinExistence type="inferred from homology"/>
<evidence type="ECO:0000313" key="5">
    <source>
        <dbReference type="Proteomes" id="UP000046393"/>
    </source>
</evidence>
<dbReference type="SMART" id="SM00328">
    <property type="entry name" value="BPI1"/>
    <property type="match status" value="1"/>
</dbReference>
<dbReference type="SUPFAM" id="SSF55394">
    <property type="entry name" value="Bactericidal permeability-increasing protein, BPI"/>
    <property type="match status" value="2"/>
</dbReference>
<reference evidence="6" key="1">
    <citation type="submission" date="2017-02" db="UniProtKB">
        <authorList>
            <consortium name="WormBaseParasite"/>
        </authorList>
    </citation>
    <scope>IDENTIFICATION</scope>
</reference>
<dbReference type="WBParaSite" id="SMUV_0000438801-mRNA-1">
    <property type="protein sequence ID" value="SMUV_0000438801-mRNA-1"/>
    <property type="gene ID" value="SMUV_0000438801"/>
</dbReference>
<protein>
    <submittedName>
        <fullName evidence="6">BPI2 domain-containing protein</fullName>
    </submittedName>
</protein>
<dbReference type="InterPro" id="IPR032942">
    <property type="entry name" value="BPI/LBP/Plunc"/>
</dbReference>
<feature type="domain" description="Lipid-binding serum glycoprotein C-terminal" evidence="4">
    <location>
        <begin position="621"/>
        <end position="836"/>
    </location>
</feature>
<dbReference type="GO" id="GO:0005615">
    <property type="term" value="C:extracellular space"/>
    <property type="evidence" value="ECO:0007669"/>
    <property type="project" value="TreeGrafter"/>
</dbReference>
<accession>A0A0N5AIX7</accession>
<dbReference type="GO" id="GO:0008289">
    <property type="term" value="F:lipid binding"/>
    <property type="evidence" value="ECO:0007669"/>
    <property type="project" value="InterPro"/>
</dbReference>
<evidence type="ECO:0000259" key="3">
    <source>
        <dbReference type="SMART" id="SM00328"/>
    </source>
</evidence>
<dbReference type="STRING" id="451379.A0A0N5AIX7"/>
<dbReference type="InterPro" id="IPR001124">
    <property type="entry name" value="Lipid-bd_serum_glycop_C"/>
</dbReference>
<dbReference type="Gene3D" id="3.15.20.10">
    <property type="entry name" value="Bactericidal permeability-increasing protein, domain 2"/>
    <property type="match status" value="1"/>
</dbReference>
<keyword evidence="2" id="KW-1015">Disulfide bond</keyword>
<feature type="domain" description="Lipid-binding serum glycoprotein N-terminal" evidence="3">
    <location>
        <begin position="38"/>
        <end position="277"/>
    </location>
</feature>
<dbReference type="PANTHER" id="PTHR10504:SF144">
    <property type="entry name" value="BPI1 DOMAIN-CONTAINING PROTEIN"/>
    <property type="match status" value="1"/>
</dbReference>
<keyword evidence="5" id="KW-1185">Reference proteome</keyword>
<dbReference type="InterPro" id="IPR017942">
    <property type="entry name" value="Lipid-bd_serum_glycop_N"/>
</dbReference>
<organism evidence="5 6">
    <name type="scientific">Syphacia muris</name>
    <dbReference type="NCBI Taxonomy" id="451379"/>
    <lineage>
        <taxon>Eukaryota</taxon>
        <taxon>Metazoa</taxon>
        <taxon>Ecdysozoa</taxon>
        <taxon>Nematoda</taxon>
        <taxon>Chromadorea</taxon>
        <taxon>Rhabditida</taxon>
        <taxon>Spirurina</taxon>
        <taxon>Oxyuridomorpha</taxon>
        <taxon>Oxyuroidea</taxon>
        <taxon>Oxyuridae</taxon>
        <taxon>Syphacia</taxon>
    </lineage>
</organism>
<comment type="similarity">
    <text evidence="1">Belongs to the BPI/LBP/Plunc superfamily. BPI/LBP family.</text>
</comment>
<dbReference type="Gene3D" id="3.15.10.10">
    <property type="entry name" value="Bactericidal permeability-increasing protein, domain 1"/>
    <property type="match status" value="1"/>
</dbReference>
<sequence>LIHESCWIRSKCYRCSANCGRGSTVAQCVQSFAGVRARINQRTFQYLSYIASDVINREITRTAIAPITECLPGPLITGCINAYNLYVSRYRPPKSIAIHPSSPNKLVLSIDDLDLGLTGNLGGQINVLLPLSLYGIVQANVYGASLLVEVIIDKSSQCTLCMKVVGCSVKFRYVDICIQNGGLVGDLANGLFRQQINNMVGEKINGKVCSMVSQLVNEKINPKLREVPMSMPLTQLFSLAGNNLISSSVQQCSKRRNKCFGTSLLSQMSVLKQQHSGVASTLKSNRINDKAVKGTVTVNSTAIDPEQKRSELDNINRLSELLTDGDADVTDTAPQAHLASDLKNLTTLIPNIRHPNRDDQKVAQAVIGNTYKATVIDKDTHSKEKRRRLKRAMAQSPTTLRKVKSTAVDSDTAIKIPSRSKFRQQLHNATAARLHAASKHSHNSQRTFVVSAVTTKQTPVITHPDHRSSLVQQHGATVMLLNPTNQKQADSTKIPLIVNDKAVIDVKKSIVMSGTARKRKKARVHACPTVCASGKANALSDEENPCAGCPGADSVSDPMSVIVEILKSIDVSKLCNIVMNMELLSTYSSCCDYSAAFSGAFSVCGQLPPICPAPYNFPPNPDTNAMVELLISEYTINSLLYQLYRSGALSGVVGPQTPKAGEFLRTTCSSGSKLTKMLSGGDLDDLSICLGDILPTFSERYPKKSVSLRIYANSQPLVLLISRDALSVPINCNFPGCGTIRLDVGVDFCLSTINQCDQSNRVGTIDIIAVTTICITFQNEQLYGNAVVSELNIIDNQQTLGMDADGLQRFSMLGKELLSKVSSISISGNIPDYIRL</sequence>
<evidence type="ECO:0000259" key="4">
    <source>
        <dbReference type="SMART" id="SM00329"/>
    </source>
</evidence>
<dbReference type="PANTHER" id="PTHR10504">
    <property type="entry name" value="BACTERICIDAL PERMEABILITY-INCREASING BPI PROTEIN-RELATED"/>
    <property type="match status" value="1"/>
</dbReference>
<evidence type="ECO:0000313" key="6">
    <source>
        <dbReference type="WBParaSite" id="SMUV_0000438801-mRNA-1"/>
    </source>
</evidence>